<dbReference type="PANTHER" id="PTHR11638:SF18">
    <property type="entry name" value="HEAT SHOCK PROTEIN 104"/>
    <property type="match status" value="1"/>
</dbReference>
<dbReference type="GO" id="GO:0016887">
    <property type="term" value="F:ATP hydrolysis activity"/>
    <property type="evidence" value="ECO:0007669"/>
    <property type="project" value="InterPro"/>
</dbReference>
<dbReference type="GO" id="GO:0034605">
    <property type="term" value="P:cellular response to heat"/>
    <property type="evidence" value="ECO:0007669"/>
    <property type="project" value="TreeGrafter"/>
</dbReference>
<evidence type="ECO:0000256" key="5">
    <source>
        <dbReference type="ARBA" id="ARBA00022840"/>
    </source>
</evidence>
<keyword evidence="4 10" id="KW-0547">Nucleotide-binding</keyword>
<dbReference type="CDD" id="cd00009">
    <property type="entry name" value="AAA"/>
    <property type="match status" value="1"/>
</dbReference>
<keyword evidence="7 10" id="KW-0143">Chaperone</keyword>
<dbReference type="InterPro" id="IPR018368">
    <property type="entry name" value="ClpA/B_CS1"/>
</dbReference>
<dbReference type="Pfam" id="PF17871">
    <property type="entry name" value="AAA_lid_9"/>
    <property type="match status" value="1"/>
</dbReference>
<organism evidence="13 14">
    <name type="scientific">Tetragenococcus muriaticus PMC-11-5</name>
    <dbReference type="NCBI Taxonomy" id="1302649"/>
    <lineage>
        <taxon>Bacteria</taxon>
        <taxon>Bacillati</taxon>
        <taxon>Bacillota</taxon>
        <taxon>Bacilli</taxon>
        <taxon>Lactobacillales</taxon>
        <taxon>Enterococcaceae</taxon>
        <taxon>Tetragenococcus</taxon>
    </lineage>
</organism>
<dbReference type="Pfam" id="PF07724">
    <property type="entry name" value="AAA_2"/>
    <property type="match status" value="1"/>
</dbReference>
<evidence type="ECO:0000256" key="3">
    <source>
        <dbReference type="ARBA" id="ARBA00022737"/>
    </source>
</evidence>
<dbReference type="InterPro" id="IPR028299">
    <property type="entry name" value="ClpA/B_CS2"/>
</dbReference>
<reference evidence="13 14" key="1">
    <citation type="submission" date="2014-08" db="EMBL/GenBank/DDBJ databases">
        <title>Genome sequence of Tetragenococcus muriaticus.</title>
        <authorList>
            <person name="Chuea-nongthon C."/>
            <person name="Rodtong S."/>
            <person name="Yongsawatdigul J."/>
            <person name="Steele J.L."/>
            <person name="Liu X.-y."/>
            <person name="Speers J."/>
            <person name="Glasner J.D."/>
            <person name="Neeno-Eckwall E.C."/>
        </authorList>
    </citation>
    <scope>NUCLEOTIDE SEQUENCE [LARGE SCALE GENOMIC DNA]</scope>
    <source>
        <strain evidence="13 14">PMC-11-5</strain>
    </source>
</reference>
<evidence type="ECO:0000256" key="7">
    <source>
        <dbReference type="ARBA" id="ARBA00023186"/>
    </source>
</evidence>
<dbReference type="GO" id="GO:0005737">
    <property type="term" value="C:cytoplasm"/>
    <property type="evidence" value="ECO:0007669"/>
    <property type="project" value="UniProtKB-SubCell"/>
</dbReference>
<dbReference type="InterPro" id="IPR001270">
    <property type="entry name" value="ClpA/B"/>
</dbReference>
<proteinExistence type="inferred from homology"/>
<dbReference type="PATRIC" id="fig|1302649.3.peg.1472"/>
<dbReference type="FunFam" id="3.40.50.300:FF:000120">
    <property type="entry name" value="ATP-dependent chaperone ClpB"/>
    <property type="match status" value="1"/>
</dbReference>
<dbReference type="InterPro" id="IPR027417">
    <property type="entry name" value="P-loop_NTPase"/>
</dbReference>
<dbReference type="CDD" id="cd19499">
    <property type="entry name" value="RecA-like_ClpB_Hsp104-like"/>
    <property type="match status" value="1"/>
</dbReference>
<dbReference type="Gene3D" id="3.40.50.300">
    <property type="entry name" value="P-loop containing nucleotide triphosphate hydrolases"/>
    <property type="match status" value="3"/>
</dbReference>
<dbReference type="FunFam" id="3.40.50.300:FF:000025">
    <property type="entry name" value="ATP-dependent Clp protease subunit"/>
    <property type="match status" value="1"/>
</dbReference>
<comment type="similarity">
    <text evidence="2 10">Belongs to the ClpA/ClpB family.</text>
</comment>
<evidence type="ECO:0000313" key="13">
    <source>
        <dbReference type="EMBL" id="KFN91309.1"/>
    </source>
</evidence>
<dbReference type="PROSITE" id="PS00871">
    <property type="entry name" value="CLPAB_2"/>
    <property type="match status" value="1"/>
</dbReference>
<comment type="function">
    <text evidence="8">Part of a stress-induced multi-chaperone system, it is involved in the recovery of the cell from heat-induced damage, in cooperation with DnaK, DnaJ and GrpE. Acts before DnaK, in the processing of protein aggregates. Protein binding stimulates the ATPase activity; ATP hydrolysis unfolds the denatured protein aggregates, which probably helps expose new hydrophobic binding sites on the surface of ClpB-bound aggregates, contributing to the solubilization and refolding of denatured protein aggregates by DnaK.</text>
</comment>
<evidence type="ECO:0000259" key="12">
    <source>
        <dbReference type="SMART" id="SM00382"/>
    </source>
</evidence>
<evidence type="ECO:0000256" key="1">
    <source>
        <dbReference type="ARBA" id="ARBA00004496"/>
    </source>
</evidence>
<dbReference type="EMBL" id="JPVU01000158">
    <property type="protein sequence ID" value="KFN91309.1"/>
    <property type="molecule type" value="Genomic_DNA"/>
</dbReference>
<dbReference type="InterPro" id="IPR041546">
    <property type="entry name" value="ClpA/ClpB_AAA_lid"/>
</dbReference>
<dbReference type="GO" id="GO:0005524">
    <property type="term" value="F:ATP binding"/>
    <property type="evidence" value="ECO:0007669"/>
    <property type="project" value="UniProtKB-KW"/>
</dbReference>
<protein>
    <submittedName>
        <fullName evidence="13">ClpB family protein</fullName>
        <ecNumber evidence="13">3.6.1.15</ecNumber>
    </submittedName>
</protein>
<dbReference type="PRINTS" id="PR00300">
    <property type="entry name" value="CLPPROTEASEA"/>
</dbReference>
<dbReference type="SUPFAM" id="SSF52540">
    <property type="entry name" value="P-loop containing nucleoside triphosphate hydrolases"/>
    <property type="match status" value="2"/>
</dbReference>
<accession>A0A091C2Z3</accession>
<evidence type="ECO:0000256" key="2">
    <source>
        <dbReference type="ARBA" id="ARBA00008675"/>
    </source>
</evidence>
<evidence type="ECO:0000256" key="4">
    <source>
        <dbReference type="ARBA" id="ARBA00022741"/>
    </source>
</evidence>
<keyword evidence="13" id="KW-0378">Hydrolase</keyword>
<dbReference type="Pfam" id="PF00004">
    <property type="entry name" value="AAA"/>
    <property type="match status" value="1"/>
</dbReference>
<evidence type="ECO:0000256" key="9">
    <source>
        <dbReference type="ARBA" id="ARBA00026057"/>
    </source>
</evidence>
<dbReference type="InterPro" id="IPR050130">
    <property type="entry name" value="ClpA_ClpB"/>
</dbReference>
<feature type="coiled-coil region" evidence="11">
    <location>
        <begin position="171"/>
        <end position="258"/>
    </location>
</feature>
<dbReference type="EC" id="3.6.1.15" evidence="13"/>
<evidence type="ECO:0000256" key="8">
    <source>
        <dbReference type="ARBA" id="ARBA00025613"/>
    </source>
</evidence>
<dbReference type="Proteomes" id="UP000029380">
    <property type="component" value="Unassembled WGS sequence"/>
</dbReference>
<keyword evidence="5 10" id="KW-0067">ATP-binding</keyword>
<feature type="domain" description="AAA+ ATPase" evidence="12">
    <location>
        <begin position="357"/>
        <end position="510"/>
    </location>
</feature>
<dbReference type="PROSITE" id="PS00870">
    <property type="entry name" value="CLPAB_1"/>
    <property type="match status" value="1"/>
</dbReference>
<dbReference type="PANTHER" id="PTHR11638">
    <property type="entry name" value="ATP-DEPENDENT CLP PROTEASE"/>
    <property type="match status" value="1"/>
</dbReference>
<keyword evidence="3" id="KW-0677">Repeat</keyword>
<comment type="subcellular location">
    <subcellularLocation>
        <location evidence="1">Cytoplasm</location>
    </subcellularLocation>
</comment>
<dbReference type="InterPro" id="IPR003959">
    <property type="entry name" value="ATPase_AAA_core"/>
</dbReference>
<dbReference type="AlphaFoldDB" id="A0A091C2Z3"/>
<evidence type="ECO:0000256" key="11">
    <source>
        <dbReference type="SAM" id="Coils"/>
    </source>
</evidence>
<dbReference type="InterPro" id="IPR003593">
    <property type="entry name" value="AAA+_ATPase"/>
</dbReference>
<comment type="caution">
    <text evidence="13">The sequence shown here is derived from an EMBL/GenBank/DDBJ whole genome shotgun (WGS) entry which is preliminary data.</text>
</comment>
<evidence type="ECO:0000256" key="10">
    <source>
        <dbReference type="RuleBase" id="RU004432"/>
    </source>
</evidence>
<gene>
    <name evidence="13" type="ORF">TMUPMC115_1468</name>
</gene>
<evidence type="ECO:0000313" key="14">
    <source>
        <dbReference type="Proteomes" id="UP000029380"/>
    </source>
</evidence>
<sequence>MGALIAGAKYRGEFEERLKAVLKEVKKAEGRIILFIDEIHNIVGAGKTEGSMDAGNLLKPMLARGELHMIGATTLDEYRENIEKDKALERRLQKVMVQEPTLEDTISILRGLKERFEIHHGVNIHDNALVSAATLSDRYITDRYLPDKAIDLVDEACANIRVEMNSMPTELDQVTRRLMQLEIEEAALKKETDDASKKRLESLQEELAELREEVNSMKLQWETEKEEVNAVSNKRAEIDKAKHELEDAENNYDLERAAKLRHGTVPQLEKELKELENKEDPSVLKMVQESVTANEIAVVVGRLTGIPVTKLVEGERDKLLKLNETLHKRVIGQDEAVNAVSDAVIRSRAGLQNPNRPLGSFLFLGPTGVGKTELAKALAENLFDSEDHMVRIDMSEYMEKHTVSRLVGAPPGYVGYEEGGQLTEAVRRNPYTIILLDEIEKAHSDVFNILLQVLDDGRLTDSKGRMVNFKNTVLIMTSNTGSQVLLDGVSEQGEISAEAKDQVMSLLRTEFKPEFLNRIDDTILFTPLSVNDMKGIVEKIIGELSQRLEQQEGFSGNIR</sequence>
<name>A0A091C2Z3_9ENTE</name>
<keyword evidence="6 11" id="KW-0175">Coiled coil</keyword>
<dbReference type="SMART" id="SM00382">
    <property type="entry name" value="AAA"/>
    <property type="match status" value="1"/>
</dbReference>
<evidence type="ECO:0000256" key="6">
    <source>
        <dbReference type="ARBA" id="ARBA00023054"/>
    </source>
</evidence>
<comment type="subunit">
    <text evidence="9">Homohexamer. The oligomerization is ATP-dependent.</text>
</comment>